<evidence type="ECO:0000313" key="1">
    <source>
        <dbReference type="EMBL" id="GFR43366.1"/>
    </source>
</evidence>
<dbReference type="Proteomes" id="UP001054857">
    <property type="component" value="Unassembled WGS sequence"/>
</dbReference>
<dbReference type="PANTHER" id="PTHR35279">
    <property type="match status" value="1"/>
</dbReference>
<name>A0AAD3DP29_9CHLO</name>
<evidence type="ECO:0000313" key="2">
    <source>
        <dbReference type="Proteomes" id="UP001054857"/>
    </source>
</evidence>
<proteinExistence type="predicted"/>
<comment type="caution">
    <text evidence="1">The sequence shown here is derived from an EMBL/GenBank/DDBJ whole genome shotgun (WGS) entry which is preliminary data.</text>
</comment>
<accession>A0AAD3DP29</accession>
<sequence length="134" mass="14381">MRQLLGLPWSGATWGPAGSRAGSCGTADAGRTPRLRQRRGEWMCWRPQRDAWVGVAVSRDGLHWFRGSDAVEGSRGAAAAADVGSVLAPNADWWTFDTCHLTPTDVQVFSNSSAGSGGVGVYWMFYSGGDYEPV</sequence>
<dbReference type="PANTHER" id="PTHR35279:SF1">
    <property type="entry name" value="ARABINANASE_LEVANSUCRASE_INVERTASE"/>
    <property type="match status" value="1"/>
</dbReference>
<reference evidence="1 2" key="1">
    <citation type="journal article" date="2021" name="Sci. Rep.">
        <title>Genome sequencing of the multicellular alga Astrephomene provides insights into convergent evolution of germ-soma differentiation.</title>
        <authorList>
            <person name="Yamashita S."/>
            <person name="Yamamoto K."/>
            <person name="Matsuzaki R."/>
            <person name="Suzuki S."/>
            <person name="Yamaguchi H."/>
            <person name="Hirooka S."/>
            <person name="Minakuchi Y."/>
            <person name="Miyagishima S."/>
            <person name="Kawachi M."/>
            <person name="Toyoda A."/>
            <person name="Nozaki H."/>
        </authorList>
    </citation>
    <scope>NUCLEOTIDE SEQUENCE [LARGE SCALE GENOMIC DNA]</scope>
    <source>
        <strain evidence="1 2">NIES-4017</strain>
    </source>
</reference>
<organism evidence="1 2">
    <name type="scientific">Astrephomene gubernaculifera</name>
    <dbReference type="NCBI Taxonomy" id="47775"/>
    <lineage>
        <taxon>Eukaryota</taxon>
        <taxon>Viridiplantae</taxon>
        <taxon>Chlorophyta</taxon>
        <taxon>core chlorophytes</taxon>
        <taxon>Chlorophyceae</taxon>
        <taxon>CS clade</taxon>
        <taxon>Chlamydomonadales</taxon>
        <taxon>Astrephomenaceae</taxon>
        <taxon>Astrephomene</taxon>
    </lineage>
</organism>
<dbReference type="AlphaFoldDB" id="A0AAD3DP29"/>
<gene>
    <name evidence="1" type="ORF">Agub_g4437</name>
</gene>
<dbReference type="EMBL" id="BMAR01000005">
    <property type="protein sequence ID" value="GFR43366.1"/>
    <property type="molecule type" value="Genomic_DNA"/>
</dbReference>
<feature type="non-terminal residue" evidence="1">
    <location>
        <position position="134"/>
    </location>
</feature>
<protein>
    <submittedName>
        <fullName evidence="1">Uncharacterized protein</fullName>
    </submittedName>
</protein>
<keyword evidence="2" id="KW-1185">Reference proteome</keyword>